<dbReference type="InterPro" id="IPR002104">
    <property type="entry name" value="Integrase_catalytic"/>
</dbReference>
<dbReference type="Pfam" id="PF00589">
    <property type="entry name" value="Phage_integrase"/>
    <property type="match status" value="1"/>
</dbReference>
<dbReference type="Gene3D" id="1.10.443.10">
    <property type="entry name" value="Intergrase catalytic core"/>
    <property type="match status" value="1"/>
</dbReference>
<evidence type="ECO:0000313" key="4">
    <source>
        <dbReference type="Proteomes" id="UP001240697"/>
    </source>
</evidence>
<dbReference type="EMBL" id="CP125947">
    <property type="protein sequence ID" value="WHS67445.1"/>
    <property type="molecule type" value="Genomic_DNA"/>
</dbReference>
<dbReference type="PROSITE" id="PS51898">
    <property type="entry name" value="TYR_RECOMBINASE"/>
    <property type="match status" value="1"/>
</dbReference>
<name>A0ABY8SYF5_9BURK</name>
<dbReference type="InterPro" id="IPR013762">
    <property type="entry name" value="Integrase-like_cat_sf"/>
</dbReference>
<keyword evidence="4" id="KW-1185">Reference proteome</keyword>
<evidence type="ECO:0000313" key="3">
    <source>
        <dbReference type="EMBL" id="WHS67445.1"/>
    </source>
</evidence>
<gene>
    <name evidence="3" type="ORF">QMY55_10190</name>
</gene>
<dbReference type="RefSeq" id="WP_283488474.1">
    <property type="nucleotide sequence ID" value="NZ_CP125947.1"/>
</dbReference>
<sequence>MAKTKITQTQLAEPVKIAGTGQERGAKTRLSKAYELLADQPASLAGLSVEERSNVVVSAVLDEAGNTVVISRVGDPVWEMWPYFSRPNVPNSVKRLNWSTIPEAFREACQNVLYHYWKVGRPGVGPPAETTLLKTLHTMSVICRFVASLGLQSLADVQPLHIANYVHRQKSAGMVASTMVNQFATLELLYHFRDQHKAALRVHPWPESSAVEVAGRVGQNGVDARKVSLTPLIPVEVARRLFLYAEEILAGAEEQLDERDREERSALSAPGHTTIRDACFYLLGVLTGMRSSELSSIEVSAGRTEVKNGFVFHWVTAVEYKTKKGCVEYLMPAMGHRILRILERWSLPYRARLAKQISMMERKSQSLTPKQLQWLITARSNVKRLFLGNSRYGLVALSSVGWEMVCASFSRAAGVDWKLAPHQMRRLYAYTFVRHRLGDILFLKEQFKHSSIDMTQLYGSNPLQDVALYDDILSELIAYKAGVVAQWLEKDEPLAGGAAPRLMEMRAHDFDNRKELLIETSRRVNMRSTGHSWCLAQDEGCGGSGIYAKGACGDCRNGVIDRRFIPIWQEAYRHHKELRMDAQELGPGVVMRVERDLNQAAKILKDLGVEVDAEEGDGQITPR</sequence>
<reference evidence="3 4" key="1">
    <citation type="submission" date="2023-05" db="EMBL/GenBank/DDBJ databases">
        <authorList>
            <person name="Yin Y."/>
            <person name="Lu Z."/>
        </authorList>
    </citation>
    <scope>NUCLEOTIDE SEQUENCE [LARGE SCALE GENOMIC DNA]</scope>
    <source>
        <strain evidence="3 4">ZM22</strain>
    </source>
</reference>
<evidence type="ECO:0000256" key="1">
    <source>
        <dbReference type="ARBA" id="ARBA00023172"/>
    </source>
</evidence>
<dbReference type="InterPro" id="IPR011010">
    <property type="entry name" value="DNA_brk_join_enz"/>
</dbReference>
<feature type="domain" description="Tyr recombinase" evidence="2">
    <location>
        <begin position="251"/>
        <end position="471"/>
    </location>
</feature>
<keyword evidence="1" id="KW-0233">DNA recombination</keyword>
<proteinExistence type="predicted"/>
<evidence type="ECO:0000259" key="2">
    <source>
        <dbReference type="PROSITE" id="PS51898"/>
    </source>
</evidence>
<protein>
    <submittedName>
        <fullName evidence="3">Tyrosine-type recombinase/integrase</fullName>
    </submittedName>
</protein>
<accession>A0ABY8SYF5</accession>
<dbReference type="SUPFAM" id="SSF56349">
    <property type="entry name" value="DNA breaking-rejoining enzymes"/>
    <property type="match status" value="1"/>
</dbReference>
<organism evidence="3 4">
    <name type="scientific">Comamonas resistens</name>
    <dbReference type="NCBI Taxonomy" id="3046670"/>
    <lineage>
        <taxon>Bacteria</taxon>
        <taxon>Pseudomonadati</taxon>
        <taxon>Pseudomonadota</taxon>
        <taxon>Betaproteobacteria</taxon>
        <taxon>Burkholderiales</taxon>
        <taxon>Comamonadaceae</taxon>
        <taxon>Comamonas</taxon>
    </lineage>
</organism>
<dbReference type="Proteomes" id="UP001240697">
    <property type="component" value="Chromosome"/>
</dbReference>